<dbReference type="RefSeq" id="WP_089165131.1">
    <property type="nucleotide sequence ID" value="NZ_MTHB01000256.1"/>
</dbReference>
<dbReference type="AlphaFoldDB" id="A0A226WQ53"/>
<dbReference type="PANTHER" id="PTHR35303:SF8">
    <property type="entry name" value="GAMMA-BUTYROBETAINE HYDROXYLASE-LIKE N-TERMINAL DOMAIN-CONTAINING PROTEIN"/>
    <property type="match status" value="1"/>
</dbReference>
<dbReference type="Proteomes" id="UP000214720">
    <property type="component" value="Unassembled WGS sequence"/>
</dbReference>
<sequence length="96" mass="10316">MNVPERIDLDSRAHTLTLHWPGARLQCISHAALRGACPCAGCRRIRLAAGLVQAPEDVAVVDIHSMAYGVQLIFSDGHAQGIYPWPFLEALGTVAA</sequence>
<feature type="domain" description="Gamma-butyrobetaine hydroxylase-like N-terminal" evidence="3">
    <location>
        <begin position="8"/>
        <end position="88"/>
    </location>
</feature>
<evidence type="ECO:0000256" key="2">
    <source>
        <dbReference type="ARBA" id="ARBA00023004"/>
    </source>
</evidence>
<dbReference type="GO" id="GO:0046872">
    <property type="term" value="F:metal ion binding"/>
    <property type="evidence" value="ECO:0007669"/>
    <property type="project" value="UniProtKB-KW"/>
</dbReference>
<dbReference type="EMBL" id="MTHB01000256">
    <property type="protein sequence ID" value="OXC73233.1"/>
    <property type="molecule type" value="Genomic_DNA"/>
</dbReference>
<dbReference type="Gene3D" id="3.30.2020.30">
    <property type="match status" value="1"/>
</dbReference>
<evidence type="ECO:0000256" key="1">
    <source>
        <dbReference type="ARBA" id="ARBA00022723"/>
    </source>
</evidence>
<dbReference type="OrthoDB" id="9794178at2"/>
<name>A0A226WQ53_CABSO</name>
<keyword evidence="2" id="KW-0408">Iron</keyword>
<protein>
    <recommendedName>
        <fullName evidence="3">Gamma-butyrobetaine hydroxylase-like N-terminal domain-containing protein</fullName>
    </recommendedName>
</protein>
<reference evidence="5" key="1">
    <citation type="submission" date="2017-01" db="EMBL/GenBank/DDBJ databases">
        <title>Genome Analysis of Deinococcus marmoris KOPRI26562.</title>
        <authorList>
            <person name="Kim J.H."/>
            <person name="Oh H.-M."/>
        </authorList>
    </citation>
    <scope>NUCLEOTIDE SEQUENCE [LARGE SCALE GENOMIC DNA]</scope>
    <source>
        <strain evidence="5">PAMC 26633</strain>
    </source>
</reference>
<keyword evidence="1" id="KW-0479">Metal-binding</keyword>
<dbReference type="InterPro" id="IPR010376">
    <property type="entry name" value="GBBH-like_N"/>
</dbReference>
<dbReference type="InterPro" id="IPR038492">
    <property type="entry name" value="GBBH-like_N_sf"/>
</dbReference>
<proteinExistence type="predicted"/>
<dbReference type="PANTHER" id="PTHR35303">
    <property type="entry name" value="OS02G0197800 PROTEIN"/>
    <property type="match status" value="1"/>
</dbReference>
<evidence type="ECO:0000313" key="4">
    <source>
        <dbReference type="EMBL" id="OXC73233.1"/>
    </source>
</evidence>
<accession>A0A226WQ53</accession>
<evidence type="ECO:0000313" key="5">
    <source>
        <dbReference type="Proteomes" id="UP000214720"/>
    </source>
</evidence>
<comment type="caution">
    <text evidence="4">The sequence shown here is derived from an EMBL/GenBank/DDBJ whole genome shotgun (WGS) entry which is preliminary data.</text>
</comment>
<gene>
    <name evidence="4" type="ORF">BSU04_38470</name>
</gene>
<evidence type="ECO:0000259" key="3">
    <source>
        <dbReference type="Pfam" id="PF06155"/>
    </source>
</evidence>
<organism evidence="4 5">
    <name type="scientific">Caballeronia sordidicola</name>
    <name type="common">Burkholderia sordidicola</name>
    <dbReference type="NCBI Taxonomy" id="196367"/>
    <lineage>
        <taxon>Bacteria</taxon>
        <taxon>Pseudomonadati</taxon>
        <taxon>Pseudomonadota</taxon>
        <taxon>Betaproteobacteria</taxon>
        <taxon>Burkholderiales</taxon>
        <taxon>Burkholderiaceae</taxon>
        <taxon>Caballeronia</taxon>
    </lineage>
</organism>
<dbReference type="Pfam" id="PF06155">
    <property type="entry name" value="GBBH-like_N"/>
    <property type="match status" value="1"/>
</dbReference>